<comment type="caution">
    <text evidence="2">The sequence shown here is derived from an EMBL/GenBank/DDBJ whole genome shotgun (WGS) entry which is preliminary data.</text>
</comment>
<feature type="non-terminal residue" evidence="2">
    <location>
        <position position="222"/>
    </location>
</feature>
<proteinExistence type="predicted"/>
<gene>
    <name evidence="2" type="ORF">MOQ_009388</name>
</gene>
<organism evidence="2 3">
    <name type="scientific">Trypanosoma cruzi marinkellei</name>
    <dbReference type="NCBI Taxonomy" id="85056"/>
    <lineage>
        <taxon>Eukaryota</taxon>
        <taxon>Discoba</taxon>
        <taxon>Euglenozoa</taxon>
        <taxon>Kinetoplastea</taxon>
        <taxon>Metakinetoplastina</taxon>
        <taxon>Trypanosomatida</taxon>
        <taxon>Trypanosomatidae</taxon>
        <taxon>Trypanosoma</taxon>
        <taxon>Schizotrypanum</taxon>
    </lineage>
</organism>
<dbReference type="InterPro" id="IPR027417">
    <property type="entry name" value="P-loop_NTPase"/>
</dbReference>
<feature type="region of interest" description="Disordered" evidence="1">
    <location>
        <begin position="63"/>
        <end position="116"/>
    </location>
</feature>
<name>K2MMK5_TRYCR</name>
<sequence>DEIRQRLRVVEERANAVDRKHNEAECCLRRTAEEFAATQLLQKQYENTLAELKGRQRVVVRVAGAAPRGGGPAWEEASRDEYPKKPPQRTQEKQQQQQQQQHEGEEEEEEEKERNYRARIAVTDECTVVDLDRRRTFVVDLAYAMTSLRRRMPSESALPAAAGISSSAAASEPVPAEDTTTQNFMMDEELFTAVRLEHVIADVLSGVNVVFLSFGPAGAGKT</sequence>
<keyword evidence="3" id="KW-1185">Reference proteome</keyword>
<dbReference type="Proteomes" id="UP000007350">
    <property type="component" value="Unassembled WGS sequence"/>
</dbReference>
<reference evidence="2 3" key="1">
    <citation type="journal article" date="2012" name="BMC Genomics">
        <title>Comparative genomic analysis of human infective Trypanosoma cruzi lineages with the bat-restricted subspecies T. cruzi marinkellei.</title>
        <authorList>
            <person name="Franzen O."/>
            <person name="Talavera-Lopez C."/>
            <person name="Ochaya S."/>
            <person name="Butler C.E."/>
            <person name="Messenger L.A."/>
            <person name="Lewis M.D."/>
            <person name="Llewellyn M.S."/>
            <person name="Marinkelle C.J."/>
            <person name="Tyler K.M."/>
            <person name="Miles M.A."/>
            <person name="Andersson B."/>
        </authorList>
    </citation>
    <scope>NUCLEOTIDE SEQUENCE [LARGE SCALE GENOMIC DNA]</scope>
    <source>
        <strain evidence="2 3">B7</strain>
    </source>
</reference>
<dbReference type="SUPFAM" id="SSF52540">
    <property type="entry name" value="P-loop containing nucleoside triphosphate hydrolases"/>
    <property type="match status" value="1"/>
</dbReference>
<feature type="non-terminal residue" evidence="2">
    <location>
        <position position="1"/>
    </location>
</feature>
<dbReference type="AlphaFoldDB" id="K2MMK5"/>
<protein>
    <recommendedName>
        <fullName evidence="4">Kinesin motor domain-containing protein</fullName>
    </recommendedName>
</protein>
<evidence type="ECO:0000313" key="2">
    <source>
        <dbReference type="EMBL" id="EKF26904.1"/>
    </source>
</evidence>
<dbReference type="EMBL" id="AHKC01019680">
    <property type="protein sequence ID" value="EKF26904.1"/>
    <property type="molecule type" value="Genomic_DNA"/>
</dbReference>
<evidence type="ECO:0000256" key="1">
    <source>
        <dbReference type="SAM" id="MobiDB-lite"/>
    </source>
</evidence>
<accession>K2MMK5</accession>
<evidence type="ECO:0008006" key="4">
    <source>
        <dbReference type="Google" id="ProtNLM"/>
    </source>
</evidence>
<evidence type="ECO:0000313" key="3">
    <source>
        <dbReference type="Proteomes" id="UP000007350"/>
    </source>
</evidence>